<protein>
    <submittedName>
        <fullName evidence="8">Uncharacterized protein</fullName>
    </submittedName>
</protein>
<comment type="similarity">
    <text evidence="2">Belongs to the CLUAP1 family.</text>
</comment>
<dbReference type="EMBL" id="JABSTR010001253">
    <property type="protein sequence ID" value="KAH9383862.1"/>
    <property type="molecule type" value="Genomic_DNA"/>
</dbReference>
<keyword evidence="4 7" id="KW-0175">Coiled coil</keyword>
<feature type="coiled-coil region" evidence="7">
    <location>
        <begin position="31"/>
        <end position="65"/>
    </location>
</feature>
<evidence type="ECO:0000256" key="5">
    <source>
        <dbReference type="ARBA" id="ARBA00023069"/>
    </source>
</evidence>
<dbReference type="GO" id="GO:0060271">
    <property type="term" value="P:cilium assembly"/>
    <property type="evidence" value="ECO:0007669"/>
    <property type="project" value="TreeGrafter"/>
</dbReference>
<reference evidence="8 9" key="1">
    <citation type="journal article" date="2020" name="Cell">
        <title>Large-Scale Comparative Analyses of Tick Genomes Elucidate Their Genetic Diversity and Vector Capacities.</title>
        <authorList>
            <consortium name="Tick Genome and Microbiome Consortium (TIGMIC)"/>
            <person name="Jia N."/>
            <person name="Wang J."/>
            <person name="Shi W."/>
            <person name="Du L."/>
            <person name="Sun Y."/>
            <person name="Zhan W."/>
            <person name="Jiang J.F."/>
            <person name="Wang Q."/>
            <person name="Zhang B."/>
            <person name="Ji P."/>
            <person name="Bell-Sakyi L."/>
            <person name="Cui X.M."/>
            <person name="Yuan T.T."/>
            <person name="Jiang B.G."/>
            <person name="Yang W.F."/>
            <person name="Lam T.T."/>
            <person name="Chang Q.C."/>
            <person name="Ding S.J."/>
            <person name="Wang X.J."/>
            <person name="Zhu J.G."/>
            <person name="Ruan X.D."/>
            <person name="Zhao L."/>
            <person name="Wei J.T."/>
            <person name="Ye R.Z."/>
            <person name="Que T.C."/>
            <person name="Du C.H."/>
            <person name="Zhou Y.H."/>
            <person name="Cheng J.X."/>
            <person name="Dai P.F."/>
            <person name="Guo W.B."/>
            <person name="Han X.H."/>
            <person name="Huang E.J."/>
            <person name="Li L.F."/>
            <person name="Wei W."/>
            <person name="Gao Y.C."/>
            <person name="Liu J.Z."/>
            <person name="Shao H.Z."/>
            <person name="Wang X."/>
            <person name="Wang C.C."/>
            <person name="Yang T.C."/>
            <person name="Huo Q.B."/>
            <person name="Li W."/>
            <person name="Chen H.Y."/>
            <person name="Chen S.E."/>
            <person name="Zhou L.G."/>
            <person name="Ni X.B."/>
            <person name="Tian J.H."/>
            <person name="Sheng Y."/>
            <person name="Liu T."/>
            <person name="Pan Y.S."/>
            <person name="Xia L.Y."/>
            <person name="Li J."/>
            <person name="Zhao F."/>
            <person name="Cao W.C."/>
        </authorList>
    </citation>
    <scope>NUCLEOTIDE SEQUENCE [LARGE SCALE GENOMIC DNA]</scope>
    <source>
        <strain evidence="8">HaeL-2018</strain>
    </source>
</reference>
<dbReference type="OrthoDB" id="438545at2759"/>
<evidence type="ECO:0000313" key="8">
    <source>
        <dbReference type="EMBL" id="KAH9383862.1"/>
    </source>
</evidence>
<dbReference type="Pfam" id="PF10234">
    <property type="entry name" value="Cluap1"/>
    <property type="match status" value="1"/>
</dbReference>
<keyword evidence="6" id="KW-0966">Cell projection</keyword>
<evidence type="ECO:0000256" key="4">
    <source>
        <dbReference type="ARBA" id="ARBA00023054"/>
    </source>
</evidence>
<dbReference type="GO" id="GO:0005929">
    <property type="term" value="C:cilium"/>
    <property type="evidence" value="ECO:0007669"/>
    <property type="project" value="UniProtKB-SubCell"/>
</dbReference>
<evidence type="ECO:0000256" key="2">
    <source>
        <dbReference type="ARBA" id="ARBA00008340"/>
    </source>
</evidence>
<accession>A0A9J6H830</accession>
<evidence type="ECO:0000256" key="6">
    <source>
        <dbReference type="ARBA" id="ARBA00023273"/>
    </source>
</evidence>
<gene>
    <name evidence="8" type="ORF">HPB48_025632</name>
</gene>
<keyword evidence="3" id="KW-0970">Cilium biogenesis/degradation</keyword>
<sequence>MFEHGMRFSTNFLRFVFYRLQEQTSELQRRIESVASDEANLEAKIEKKKAELERNQKRLTTLRAVRSAVDTAQRISKKLTRFCIHYNCMKMQ</sequence>
<dbReference type="PANTHER" id="PTHR21547:SF0">
    <property type="entry name" value="CLUSTERIN-ASSOCIATED PROTEIN 1"/>
    <property type="match status" value="1"/>
</dbReference>
<keyword evidence="5" id="KW-0969">Cilium</keyword>
<dbReference type="AlphaFoldDB" id="A0A9J6H830"/>
<comment type="subcellular location">
    <subcellularLocation>
        <location evidence="1">Cell projection</location>
        <location evidence="1">Cilium</location>
    </subcellularLocation>
</comment>
<dbReference type="VEuPathDB" id="VectorBase:HLOH_040831"/>
<comment type="caution">
    <text evidence="8">The sequence shown here is derived from an EMBL/GenBank/DDBJ whole genome shotgun (WGS) entry which is preliminary data.</text>
</comment>
<evidence type="ECO:0000256" key="1">
    <source>
        <dbReference type="ARBA" id="ARBA00004138"/>
    </source>
</evidence>
<dbReference type="PANTHER" id="PTHR21547">
    <property type="entry name" value="CLUSTERIN ASSOCIATED PROTEIN 1"/>
    <property type="match status" value="1"/>
</dbReference>
<organism evidence="8 9">
    <name type="scientific">Haemaphysalis longicornis</name>
    <name type="common">Bush tick</name>
    <dbReference type="NCBI Taxonomy" id="44386"/>
    <lineage>
        <taxon>Eukaryota</taxon>
        <taxon>Metazoa</taxon>
        <taxon>Ecdysozoa</taxon>
        <taxon>Arthropoda</taxon>
        <taxon>Chelicerata</taxon>
        <taxon>Arachnida</taxon>
        <taxon>Acari</taxon>
        <taxon>Parasitiformes</taxon>
        <taxon>Ixodida</taxon>
        <taxon>Ixodoidea</taxon>
        <taxon>Ixodidae</taxon>
        <taxon>Haemaphysalinae</taxon>
        <taxon>Haemaphysalis</taxon>
    </lineage>
</organism>
<dbReference type="GO" id="GO:0005815">
    <property type="term" value="C:microtubule organizing center"/>
    <property type="evidence" value="ECO:0007669"/>
    <property type="project" value="TreeGrafter"/>
</dbReference>
<evidence type="ECO:0000256" key="7">
    <source>
        <dbReference type="SAM" id="Coils"/>
    </source>
</evidence>
<evidence type="ECO:0000256" key="3">
    <source>
        <dbReference type="ARBA" id="ARBA00022794"/>
    </source>
</evidence>
<dbReference type="InterPro" id="IPR019366">
    <property type="entry name" value="Clusterin-associated_protein-1"/>
</dbReference>
<dbReference type="Proteomes" id="UP000821853">
    <property type="component" value="Unassembled WGS sequence"/>
</dbReference>
<dbReference type="GO" id="GO:0030992">
    <property type="term" value="C:intraciliary transport particle B"/>
    <property type="evidence" value="ECO:0007669"/>
    <property type="project" value="TreeGrafter"/>
</dbReference>
<keyword evidence="9" id="KW-1185">Reference proteome</keyword>
<proteinExistence type="inferred from homology"/>
<evidence type="ECO:0000313" key="9">
    <source>
        <dbReference type="Proteomes" id="UP000821853"/>
    </source>
</evidence>
<name>A0A9J6H830_HAELO</name>